<dbReference type="EMBL" id="LSRX01000815">
    <property type="protein sequence ID" value="OLP88420.1"/>
    <property type="molecule type" value="Genomic_DNA"/>
</dbReference>
<dbReference type="OrthoDB" id="444532at2759"/>
<sequence>MAAIVAFPWAFHALGRLIETAAKGFPGQVPEEPYLIDPLISPLQRHEMDEKAPAAALQSLEDGPYFVISSFLDARSLAAADSACQAFRTLNTMSGGPWHHLGTDMFRGLELEDEGLFGREDSEEALVSRTAHPDWRGRFARFRRELPSFRAPFVGPVIEVVEQADEIAYCRCRLRTDSLGLRLDRGAYLEVEVLSNPDNVSLAVVDFEAGGCSSVTFSPDTGAVIRERKVQEAPRKVEGAYIQPLPTITAGQGFEGTMGMYYGGGHLAFFRRHYRSKAENEAPEWGSWETTGFVTDLSWADGCRLTPCLAFRNEGHYKVRMVCVGNVPPILPEKNAAAYEDLLGAGCQLEQPRLGRNGAGCSGIVSIMPSLPEAAKGRAPAAPEKRKASDINLTLLVGTNPPTGSYGSVTSGRLQGHLRR</sequence>
<proteinExistence type="predicted"/>
<accession>A0A1Q9CZT9</accession>
<comment type="caution">
    <text evidence="1">The sequence shown here is derived from an EMBL/GenBank/DDBJ whole genome shotgun (WGS) entry which is preliminary data.</text>
</comment>
<gene>
    <name evidence="1" type="ORF">AK812_SmicGene30252</name>
</gene>
<dbReference type="OMA" id="HEMDEKA"/>
<keyword evidence="2" id="KW-1185">Reference proteome</keyword>
<dbReference type="AlphaFoldDB" id="A0A1Q9CZT9"/>
<evidence type="ECO:0000313" key="1">
    <source>
        <dbReference type="EMBL" id="OLP88420.1"/>
    </source>
</evidence>
<dbReference type="Proteomes" id="UP000186817">
    <property type="component" value="Unassembled WGS sequence"/>
</dbReference>
<organism evidence="1 2">
    <name type="scientific">Symbiodinium microadriaticum</name>
    <name type="common">Dinoflagellate</name>
    <name type="synonym">Zooxanthella microadriatica</name>
    <dbReference type="NCBI Taxonomy" id="2951"/>
    <lineage>
        <taxon>Eukaryota</taxon>
        <taxon>Sar</taxon>
        <taxon>Alveolata</taxon>
        <taxon>Dinophyceae</taxon>
        <taxon>Suessiales</taxon>
        <taxon>Symbiodiniaceae</taxon>
        <taxon>Symbiodinium</taxon>
    </lineage>
</organism>
<evidence type="ECO:0000313" key="2">
    <source>
        <dbReference type="Proteomes" id="UP000186817"/>
    </source>
</evidence>
<reference evidence="1 2" key="1">
    <citation type="submission" date="2016-02" db="EMBL/GenBank/DDBJ databases">
        <title>Genome analysis of coral dinoflagellate symbionts highlights evolutionary adaptations to a symbiotic lifestyle.</title>
        <authorList>
            <person name="Aranda M."/>
            <person name="Li Y."/>
            <person name="Liew Y.J."/>
            <person name="Baumgarten S."/>
            <person name="Simakov O."/>
            <person name="Wilson M."/>
            <person name="Piel J."/>
            <person name="Ashoor H."/>
            <person name="Bougouffa S."/>
            <person name="Bajic V.B."/>
            <person name="Ryu T."/>
            <person name="Ravasi T."/>
            <person name="Bayer T."/>
            <person name="Micklem G."/>
            <person name="Kim H."/>
            <person name="Bhak J."/>
            <person name="Lajeunesse T.C."/>
            <person name="Voolstra C.R."/>
        </authorList>
    </citation>
    <scope>NUCLEOTIDE SEQUENCE [LARGE SCALE GENOMIC DNA]</scope>
    <source>
        <strain evidence="1 2">CCMP2467</strain>
    </source>
</reference>
<name>A0A1Q9CZT9_SYMMI</name>
<protein>
    <submittedName>
        <fullName evidence="1">Uncharacterized protein</fullName>
    </submittedName>
</protein>